<dbReference type="RefSeq" id="WP_380685803.1">
    <property type="nucleotide sequence ID" value="NZ_JBHRSS010000001.1"/>
</dbReference>
<keyword evidence="4" id="KW-1185">Reference proteome</keyword>
<dbReference type="InterPro" id="IPR029044">
    <property type="entry name" value="Nucleotide-diphossugar_trans"/>
</dbReference>
<dbReference type="CDD" id="cd00761">
    <property type="entry name" value="Glyco_tranf_GTA_type"/>
    <property type="match status" value="1"/>
</dbReference>
<name>A0ABV7EIP6_9GAMM</name>
<dbReference type="Proteomes" id="UP001595462">
    <property type="component" value="Unassembled WGS sequence"/>
</dbReference>
<dbReference type="InterPro" id="IPR050834">
    <property type="entry name" value="Glycosyltransf_2"/>
</dbReference>
<feature type="region of interest" description="Disordered" evidence="1">
    <location>
        <begin position="316"/>
        <end position="341"/>
    </location>
</feature>
<comment type="caution">
    <text evidence="3">The sequence shown here is derived from an EMBL/GenBank/DDBJ whole genome shotgun (WGS) entry which is preliminary data.</text>
</comment>
<dbReference type="InterPro" id="IPR001173">
    <property type="entry name" value="Glyco_trans_2-like"/>
</dbReference>
<reference evidence="4" key="1">
    <citation type="journal article" date="2019" name="Int. J. Syst. Evol. Microbiol.">
        <title>The Global Catalogue of Microorganisms (GCM) 10K type strain sequencing project: providing services to taxonomists for standard genome sequencing and annotation.</title>
        <authorList>
            <consortium name="The Broad Institute Genomics Platform"/>
            <consortium name="The Broad Institute Genome Sequencing Center for Infectious Disease"/>
            <person name="Wu L."/>
            <person name="Ma J."/>
        </authorList>
    </citation>
    <scope>NUCLEOTIDE SEQUENCE [LARGE SCALE GENOMIC DNA]</scope>
    <source>
        <strain evidence="4">KCTC 52640</strain>
    </source>
</reference>
<protein>
    <submittedName>
        <fullName evidence="3">Glycosyltransferase family 2 protein</fullName>
    </submittedName>
</protein>
<gene>
    <name evidence="3" type="ORF">ACFOSU_01645</name>
</gene>
<evidence type="ECO:0000256" key="1">
    <source>
        <dbReference type="SAM" id="MobiDB-lite"/>
    </source>
</evidence>
<feature type="domain" description="Glycosyltransferase 2-like" evidence="2">
    <location>
        <begin position="16"/>
        <end position="183"/>
    </location>
</feature>
<organism evidence="3 4">
    <name type="scientific">Salinisphaera aquimarina</name>
    <dbReference type="NCBI Taxonomy" id="2094031"/>
    <lineage>
        <taxon>Bacteria</taxon>
        <taxon>Pseudomonadati</taxon>
        <taxon>Pseudomonadota</taxon>
        <taxon>Gammaproteobacteria</taxon>
        <taxon>Salinisphaerales</taxon>
        <taxon>Salinisphaeraceae</taxon>
        <taxon>Salinisphaera</taxon>
    </lineage>
</organism>
<accession>A0ABV7EIP6</accession>
<dbReference type="PANTHER" id="PTHR43685:SF3">
    <property type="entry name" value="SLR2126 PROTEIN"/>
    <property type="match status" value="1"/>
</dbReference>
<evidence type="ECO:0000313" key="4">
    <source>
        <dbReference type="Proteomes" id="UP001595462"/>
    </source>
</evidence>
<evidence type="ECO:0000259" key="2">
    <source>
        <dbReference type="Pfam" id="PF00535"/>
    </source>
</evidence>
<dbReference type="SUPFAM" id="SSF53448">
    <property type="entry name" value="Nucleotide-diphospho-sugar transferases"/>
    <property type="match status" value="1"/>
</dbReference>
<dbReference type="Gene3D" id="3.90.550.10">
    <property type="entry name" value="Spore Coat Polysaccharide Biosynthesis Protein SpsA, Chain A"/>
    <property type="match status" value="1"/>
</dbReference>
<sequence length="341" mass="38595">MGDPRQTAPQHLVDVSVIFATRDRATQLRQTLDSYRRLNTDGIRWELIVVDNNSDDDTAAILEHARSDLPLIPLFAADGGQNRARNTALPHLNGELIIFTDDDAVPNREYLQAYASAAARWPHEAVFGARIEPRFPDNTPNWMQSPAFRFSSTAFARYAPASKEGRVRRHPYGPSFAVRRSALGQHCFPNHLGPQGGSYAMGGEGHLLRRLRADGWSFIYVPSACVEHVIRPDQITTEWLLARANKKGRGQVYLPNTRKPRKFFVRGISVKLWLATARAALRYRVARLICKPRVYTEQGIQYQLRLGQIQEMLARRRRGSDGPDDPTRPATARQRSPNHVE</sequence>
<evidence type="ECO:0000313" key="3">
    <source>
        <dbReference type="EMBL" id="MFC3102589.1"/>
    </source>
</evidence>
<dbReference type="EMBL" id="JBHRSS010000001">
    <property type="protein sequence ID" value="MFC3102589.1"/>
    <property type="molecule type" value="Genomic_DNA"/>
</dbReference>
<proteinExistence type="predicted"/>
<dbReference type="Pfam" id="PF00535">
    <property type="entry name" value="Glycos_transf_2"/>
    <property type="match status" value="1"/>
</dbReference>
<dbReference type="PANTHER" id="PTHR43685">
    <property type="entry name" value="GLYCOSYLTRANSFERASE"/>
    <property type="match status" value="1"/>
</dbReference>